<evidence type="ECO:0000313" key="4">
    <source>
        <dbReference type="Proteomes" id="UP000255024"/>
    </source>
</evidence>
<feature type="compositionally biased region" description="Basic and acidic residues" evidence="2">
    <location>
        <begin position="1"/>
        <end position="12"/>
    </location>
</feature>
<evidence type="ECO:0000256" key="2">
    <source>
        <dbReference type="SAM" id="MobiDB-lite"/>
    </source>
</evidence>
<evidence type="ECO:0000256" key="1">
    <source>
        <dbReference type="SAM" id="Coils"/>
    </source>
</evidence>
<accession>A0A378RPE4</accession>
<keyword evidence="1" id="KW-0175">Coiled coil</keyword>
<sequence length="156" mass="17092">MSTGNKKQEQGTEKVPTLLDQAETASSADVVLLEEKVAALESAVSVKDATIEELKGGLKTKEEELNSKDAKIQELEKDKEGLVNELKEEKNIVAQLDALLKSEAPKQQPGENEVLIRFTLSPAGKFKLPYNVGQEVALHEEVAAEIVEAKYAEYVK</sequence>
<gene>
    <name evidence="3" type="ORF">NCTC11179_02139</name>
</gene>
<organism evidence="3 4">
    <name type="scientific">Myroides odoratus</name>
    <name type="common">Flavobacterium odoratum</name>
    <dbReference type="NCBI Taxonomy" id="256"/>
    <lineage>
        <taxon>Bacteria</taxon>
        <taxon>Pseudomonadati</taxon>
        <taxon>Bacteroidota</taxon>
        <taxon>Flavobacteriia</taxon>
        <taxon>Flavobacteriales</taxon>
        <taxon>Flavobacteriaceae</taxon>
        <taxon>Myroides</taxon>
    </lineage>
</organism>
<evidence type="ECO:0000313" key="3">
    <source>
        <dbReference type="EMBL" id="STZ28588.1"/>
    </source>
</evidence>
<dbReference type="RefSeq" id="WP_115091501.1">
    <property type="nucleotide sequence ID" value="NZ_CP068107.1"/>
</dbReference>
<dbReference type="Proteomes" id="UP000255024">
    <property type="component" value="Unassembled WGS sequence"/>
</dbReference>
<name>A0A378RPE4_MYROD</name>
<protein>
    <recommendedName>
        <fullName evidence="5">Membrane-bound metallopeptidase</fullName>
    </recommendedName>
</protein>
<keyword evidence="4" id="KW-1185">Reference proteome</keyword>
<proteinExistence type="predicted"/>
<feature type="coiled-coil region" evidence="1">
    <location>
        <begin position="51"/>
        <end position="99"/>
    </location>
</feature>
<feature type="region of interest" description="Disordered" evidence="2">
    <location>
        <begin position="1"/>
        <end position="20"/>
    </location>
</feature>
<dbReference type="AlphaFoldDB" id="A0A378RPE4"/>
<evidence type="ECO:0008006" key="5">
    <source>
        <dbReference type="Google" id="ProtNLM"/>
    </source>
</evidence>
<reference evidence="3 4" key="1">
    <citation type="submission" date="2018-06" db="EMBL/GenBank/DDBJ databases">
        <authorList>
            <consortium name="Pathogen Informatics"/>
            <person name="Doyle S."/>
        </authorList>
    </citation>
    <scope>NUCLEOTIDE SEQUENCE [LARGE SCALE GENOMIC DNA]</scope>
    <source>
        <strain evidence="3 4">NCTC11179</strain>
    </source>
</reference>
<dbReference type="EMBL" id="UGQL01000001">
    <property type="protein sequence ID" value="STZ28588.1"/>
    <property type="molecule type" value="Genomic_DNA"/>
</dbReference>